<dbReference type="InterPro" id="IPR002110">
    <property type="entry name" value="Ankyrin_rpt"/>
</dbReference>
<dbReference type="Gene3D" id="1.25.40.20">
    <property type="entry name" value="Ankyrin repeat-containing domain"/>
    <property type="match status" value="2"/>
</dbReference>
<accession>A0ABD2VZV7</accession>
<evidence type="ECO:0000313" key="4">
    <source>
        <dbReference type="Proteomes" id="UP001627154"/>
    </source>
</evidence>
<dbReference type="PANTHER" id="PTHR24198">
    <property type="entry name" value="ANKYRIN REPEAT AND PROTEIN KINASE DOMAIN-CONTAINING PROTEIN"/>
    <property type="match status" value="1"/>
</dbReference>
<keyword evidence="1" id="KW-0677">Repeat</keyword>
<sequence length="538" mass="62281">MSRRCLKKLQTMRQAANWEIEEERQEFLRRLYSLIRNWHGQLPNLRDIFRKEAIDWLLKQCVKSDDELIDADSLVEFVIRTGYKDKPDVDRQGKPILSRTTAIHQAARSAKGVIISDLFKIYERFDVNYTDELGLTHFHVACATGCYSVVEKFLELGQDPNCVWPETGGTPLHLAVDWNCRTMIELLLVGFVDPSLLKKDRTTFLPTFSNDDLLCDLVNLFFKMNEITNELSLVDALKMLDKTLFHLTRNNVRNKLTESLLRRNGADANLADAQGSTPLHLVVKGCTMEWLCDISFTKIFFETSDEIQQTVEVDVQDKLGRTPLQWVVASLAPNSVDALLARGADLANFSFPTEDYFAEILSPNYKELMVTFKMSLACGALTIVGRLEKGGYELDRSDALTIMKMFHKYRLFEKANFDDYWYENAKLVCKAEEIMIGSDLSLHDLIKLRPEQAEKLLAYEDYTKIERSYEYRALCNRNVYDSHLSEVLLRRFCRRWALDSFLELIRLQLPILCCEKIIEQLANKDLWHIFLATQDQNL</sequence>
<dbReference type="InterPro" id="IPR036770">
    <property type="entry name" value="Ankyrin_rpt-contain_sf"/>
</dbReference>
<dbReference type="Proteomes" id="UP001627154">
    <property type="component" value="Unassembled WGS sequence"/>
</dbReference>
<dbReference type="SUPFAM" id="SSF48403">
    <property type="entry name" value="Ankyrin repeat"/>
    <property type="match status" value="1"/>
</dbReference>
<comment type="caution">
    <text evidence="3">The sequence shown here is derived from an EMBL/GenBank/DDBJ whole genome shotgun (WGS) entry which is preliminary data.</text>
</comment>
<dbReference type="Pfam" id="PF12796">
    <property type="entry name" value="Ank_2"/>
    <property type="match status" value="2"/>
</dbReference>
<evidence type="ECO:0000313" key="3">
    <source>
        <dbReference type="EMBL" id="KAL3386139.1"/>
    </source>
</evidence>
<evidence type="ECO:0000256" key="1">
    <source>
        <dbReference type="ARBA" id="ARBA00022737"/>
    </source>
</evidence>
<keyword evidence="2" id="KW-0040">ANK repeat</keyword>
<name>A0ABD2VZV7_9HYME</name>
<reference evidence="3 4" key="1">
    <citation type="journal article" date="2024" name="bioRxiv">
        <title>A reference genome for Trichogramma kaykai: A tiny desert-dwelling parasitoid wasp with competing sex-ratio distorters.</title>
        <authorList>
            <person name="Culotta J."/>
            <person name="Lindsey A.R."/>
        </authorList>
    </citation>
    <scope>NUCLEOTIDE SEQUENCE [LARGE SCALE GENOMIC DNA]</scope>
    <source>
        <strain evidence="3 4">KSX58</strain>
    </source>
</reference>
<dbReference type="AlphaFoldDB" id="A0ABD2VZV7"/>
<organism evidence="3 4">
    <name type="scientific">Trichogramma kaykai</name>
    <dbReference type="NCBI Taxonomy" id="54128"/>
    <lineage>
        <taxon>Eukaryota</taxon>
        <taxon>Metazoa</taxon>
        <taxon>Ecdysozoa</taxon>
        <taxon>Arthropoda</taxon>
        <taxon>Hexapoda</taxon>
        <taxon>Insecta</taxon>
        <taxon>Pterygota</taxon>
        <taxon>Neoptera</taxon>
        <taxon>Endopterygota</taxon>
        <taxon>Hymenoptera</taxon>
        <taxon>Apocrita</taxon>
        <taxon>Proctotrupomorpha</taxon>
        <taxon>Chalcidoidea</taxon>
        <taxon>Trichogrammatidae</taxon>
        <taxon>Trichogramma</taxon>
    </lineage>
</organism>
<protein>
    <submittedName>
        <fullName evidence="3">Uncharacterized protein</fullName>
    </submittedName>
</protein>
<keyword evidence="4" id="KW-1185">Reference proteome</keyword>
<gene>
    <name evidence="3" type="ORF">TKK_018345</name>
</gene>
<dbReference type="SMART" id="SM00248">
    <property type="entry name" value="ANK"/>
    <property type="match status" value="4"/>
</dbReference>
<proteinExistence type="predicted"/>
<dbReference type="EMBL" id="JBJJXI010000148">
    <property type="protein sequence ID" value="KAL3386139.1"/>
    <property type="molecule type" value="Genomic_DNA"/>
</dbReference>
<dbReference type="PANTHER" id="PTHR24198:SF165">
    <property type="entry name" value="ANKYRIN REPEAT-CONTAINING PROTEIN-RELATED"/>
    <property type="match status" value="1"/>
</dbReference>
<evidence type="ECO:0000256" key="2">
    <source>
        <dbReference type="ARBA" id="ARBA00023043"/>
    </source>
</evidence>